<dbReference type="CTD" id="9808948"/>
<dbReference type="Pfam" id="PF00646">
    <property type="entry name" value="F-box"/>
    <property type="match status" value="1"/>
</dbReference>
<evidence type="ECO:0000259" key="1">
    <source>
        <dbReference type="PROSITE" id="PS50181"/>
    </source>
</evidence>
<name>A0A6A5GJP2_CAERE</name>
<dbReference type="InterPro" id="IPR001810">
    <property type="entry name" value="F-box_dom"/>
</dbReference>
<dbReference type="InterPro" id="IPR002900">
    <property type="entry name" value="DUF38/FTH_CAE_spp"/>
</dbReference>
<evidence type="ECO:0000313" key="2">
    <source>
        <dbReference type="EMBL" id="KAF1754903.1"/>
    </source>
</evidence>
<dbReference type="RefSeq" id="XP_003104630.2">
    <property type="nucleotide sequence ID" value="XM_003104582.2"/>
</dbReference>
<protein>
    <recommendedName>
        <fullName evidence="1">F-box domain-containing protein</fullName>
    </recommendedName>
</protein>
<dbReference type="Proteomes" id="UP000483820">
    <property type="component" value="Chromosome V"/>
</dbReference>
<organism evidence="2 3">
    <name type="scientific">Caenorhabditis remanei</name>
    <name type="common">Caenorhabditis vulgaris</name>
    <dbReference type="NCBI Taxonomy" id="31234"/>
    <lineage>
        <taxon>Eukaryota</taxon>
        <taxon>Metazoa</taxon>
        <taxon>Ecdysozoa</taxon>
        <taxon>Nematoda</taxon>
        <taxon>Chromadorea</taxon>
        <taxon>Rhabditida</taxon>
        <taxon>Rhabditina</taxon>
        <taxon>Rhabditomorpha</taxon>
        <taxon>Rhabditoidea</taxon>
        <taxon>Rhabditidae</taxon>
        <taxon>Peloderinae</taxon>
        <taxon>Caenorhabditis</taxon>
    </lineage>
</organism>
<dbReference type="SMART" id="SM00256">
    <property type="entry name" value="FBOX"/>
    <property type="match status" value="1"/>
</dbReference>
<dbReference type="KEGG" id="crq:GCK72_021468"/>
<dbReference type="PROSITE" id="PS50181">
    <property type="entry name" value="FBOX"/>
    <property type="match status" value="1"/>
</dbReference>
<dbReference type="PANTHER" id="PTHR23014:SF1">
    <property type="entry name" value="DUF38 DOMAIN-CONTAINING PROTEIN-RELATED"/>
    <property type="match status" value="1"/>
</dbReference>
<dbReference type="Pfam" id="PF01827">
    <property type="entry name" value="FTH"/>
    <property type="match status" value="1"/>
</dbReference>
<proteinExistence type="predicted"/>
<accession>A0A6A5GJP2</accession>
<evidence type="ECO:0000313" key="3">
    <source>
        <dbReference type="Proteomes" id="UP000483820"/>
    </source>
</evidence>
<dbReference type="GeneID" id="9808948"/>
<dbReference type="AlphaFoldDB" id="A0A6A5GJP2"/>
<gene>
    <name evidence="2" type="ORF">GCK72_021468</name>
</gene>
<dbReference type="PANTHER" id="PTHR23014">
    <property type="entry name" value="F-BOX A PROTEIN"/>
    <property type="match status" value="1"/>
</dbReference>
<dbReference type="EMBL" id="WUAV01000005">
    <property type="protein sequence ID" value="KAF1754903.1"/>
    <property type="molecule type" value="Genomic_DNA"/>
</dbReference>
<comment type="caution">
    <text evidence="2">The sequence shown here is derived from an EMBL/GenBank/DDBJ whole genome shotgun (WGS) entry which is preliminary data.</text>
</comment>
<feature type="domain" description="F-box" evidence="1">
    <location>
        <begin position="4"/>
        <end position="55"/>
    </location>
</feature>
<reference evidence="2 3" key="1">
    <citation type="submission" date="2019-12" db="EMBL/GenBank/DDBJ databases">
        <title>Chromosome-level assembly of the Caenorhabditis remanei genome.</title>
        <authorList>
            <person name="Teterina A.A."/>
            <person name="Willis J.H."/>
            <person name="Phillips P.C."/>
        </authorList>
    </citation>
    <scope>NUCLEOTIDE SEQUENCE [LARGE SCALE GENOMIC DNA]</scope>
    <source>
        <strain evidence="2 3">PX506</strain>
        <tissue evidence="2">Whole organism</tissue>
    </source>
</reference>
<sequence>MPSKTLLVDFPAVVKSKVLEKLDLVSILKLRKVCYNLRQFIDENPPKVNSYAVEVTTTYGDCMSIIMESPDSLNFSPYENGCILEWRTPSGVRKNVVEMGNYIDKFLKEFKIVMKHHWRPVLNSFAIVLSQEGNSEQILEELTRIGCVSTDEVVFYGCAFDQIAEFLPFFNSDDLNKVRIEFPYEQEEGGQEDDIKMLNLEEIRQLNQWKNSIHVKVEAGDFCVRIQDFLHFEEVEIHCKMISIQDLVLLKQSFLTSSTLTSFDILIVDVFNEEEEFCVNFGHPSLFVDNANLKEKWFFRIPNDEDVLSVTCNIRDRFIFRKIKIQDVPNCAVIKN</sequence>